<dbReference type="Gene3D" id="1.20.140.10">
    <property type="entry name" value="Butyryl-CoA Dehydrogenase, subunit A, domain 3"/>
    <property type="match status" value="1"/>
</dbReference>
<gene>
    <name evidence="10" type="ORF">GCM10010994_33760</name>
</gene>
<dbReference type="InterPro" id="IPR009100">
    <property type="entry name" value="AcylCoA_DH/oxidase_NM_dom_sf"/>
</dbReference>
<dbReference type="FunFam" id="2.40.110.10:FF:000011">
    <property type="entry name" value="Acyl-CoA dehydrogenase FadE34"/>
    <property type="match status" value="1"/>
</dbReference>
<evidence type="ECO:0000256" key="1">
    <source>
        <dbReference type="ARBA" id="ARBA00001974"/>
    </source>
</evidence>
<dbReference type="EMBL" id="BMGG01000006">
    <property type="protein sequence ID" value="GGC72627.1"/>
    <property type="molecule type" value="Genomic_DNA"/>
</dbReference>
<dbReference type="Gene3D" id="2.40.110.10">
    <property type="entry name" value="Butyryl-CoA Dehydrogenase, subunit A, domain 2"/>
    <property type="match status" value="1"/>
</dbReference>
<comment type="caution">
    <text evidence="10">The sequence shown here is derived from an EMBL/GenBank/DDBJ whole genome shotgun (WGS) entry which is preliminary data.</text>
</comment>
<dbReference type="InterPro" id="IPR036250">
    <property type="entry name" value="AcylCo_DH-like_C"/>
</dbReference>
<name>A0A916XIC5_9HYPH</name>
<protein>
    <submittedName>
        <fullName evidence="10">Acyl-CoA dehydrogenase</fullName>
    </submittedName>
</protein>
<dbReference type="SUPFAM" id="SSF56645">
    <property type="entry name" value="Acyl-CoA dehydrogenase NM domain-like"/>
    <property type="match status" value="1"/>
</dbReference>
<proteinExistence type="inferred from homology"/>
<reference evidence="10" key="2">
    <citation type="submission" date="2020-09" db="EMBL/GenBank/DDBJ databases">
        <authorList>
            <person name="Sun Q."/>
            <person name="Zhou Y."/>
        </authorList>
    </citation>
    <scope>NUCLEOTIDE SEQUENCE</scope>
    <source>
        <strain evidence="10">CGMCC 1.12919</strain>
    </source>
</reference>
<dbReference type="SUPFAM" id="SSF47203">
    <property type="entry name" value="Acyl-CoA dehydrogenase C-terminal domain-like"/>
    <property type="match status" value="1"/>
</dbReference>
<keyword evidence="11" id="KW-1185">Reference proteome</keyword>
<dbReference type="Pfam" id="PF02770">
    <property type="entry name" value="Acyl-CoA_dh_M"/>
    <property type="match status" value="1"/>
</dbReference>
<accession>A0A916XIC5</accession>
<dbReference type="GO" id="GO:0050660">
    <property type="term" value="F:flavin adenine dinucleotide binding"/>
    <property type="evidence" value="ECO:0007669"/>
    <property type="project" value="InterPro"/>
</dbReference>
<dbReference type="RefSeq" id="WP_188610360.1">
    <property type="nucleotide sequence ID" value="NZ_BMGG01000006.1"/>
</dbReference>
<dbReference type="Pfam" id="PF02771">
    <property type="entry name" value="Acyl-CoA_dh_N"/>
    <property type="match status" value="1"/>
</dbReference>
<comment type="cofactor">
    <cofactor evidence="1 6">
        <name>FAD</name>
        <dbReference type="ChEBI" id="CHEBI:57692"/>
    </cofactor>
</comment>
<dbReference type="InterPro" id="IPR046373">
    <property type="entry name" value="Acyl-CoA_Oxase/DH_mid-dom_sf"/>
</dbReference>
<sequence length="398" mass="44242">MELKLSPAEQAFAADVRTFIRDNLPPDIAGRVRRGEHLGKDDHMRWQQILGRHGWHAFTWPQEHGGPGWSVVQRYLFEVISAEMDCPIIQPFGPRMAGPVIYTFGTPEQKERFLPGIRQSTVWWCQGYSEPQSGSDLASLATRADDAGDHYVVNGQKIWTSYAHHADWMFCLVRTAREERPQQGISFLLIDMTSPGITVKPILMLEGTHSFNAVFFDNVRVPKNNRIGEEGRGWTYAKFLLEHERVDNAAIGVTKQALSQVKAIAAAERDGDTPLIDDPLFQAKLIAVEAQLMSLEMAALRVLSQVASGASPGPVSSLLKIRGTEVAQRISELGMEATAYYALPYQPGLIAGQSNEEPIGPDYAVTAANNYFWRRCMSIYGGSNEIQRNIIAKAMLGL</sequence>
<dbReference type="InterPro" id="IPR009075">
    <property type="entry name" value="AcylCo_DH/oxidase_C"/>
</dbReference>
<dbReference type="InterPro" id="IPR037069">
    <property type="entry name" value="AcylCoA_DH/ox_N_sf"/>
</dbReference>
<dbReference type="PANTHER" id="PTHR43292">
    <property type="entry name" value="ACYL-COA DEHYDROGENASE"/>
    <property type="match status" value="1"/>
</dbReference>
<evidence type="ECO:0000256" key="2">
    <source>
        <dbReference type="ARBA" id="ARBA00009347"/>
    </source>
</evidence>
<evidence type="ECO:0000259" key="7">
    <source>
        <dbReference type="Pfam" id="PF00441"/>
    </source>
</evidence>
<feature type="domain" description="Acyl-CoA dehydrogenase/oxidase C-terminal" evidence="7">
    <location>
        <begin position="231"/>
        <end position="396"/>
    </location>
</feature>
<comment type="similarity">
    <text evidence="2 6">Belongs to the acyl-CoA dehydrogenase family.</text>
</comment>
<organism evidence="10 11">
    <name type="scientific">Chelatococcus reniformis</name>
    <dbReference type="NCBI Taxonomy" id="1494448"/>
    <lineage>
        <taxon>Bacteria</taxon>
        <taxon>Pseudomonadati</taxon>
        <taxon>Pseudomonadota</taxon>
        <taxon>Alphaproteobacteria</taxon>
        <taxon>Hyphomicrobiales</taxon>
        <taxon>Chelatococcaceae</taxon>
        <taxon>Chelatococcus</taxon>
    </lineage>
</organism>
<dbReference type="InterPro" id="IPR052161">
    <property type="entry name" value="Mycobact_Acyl-CoA_DH"/>
</dbReference>
<evidence type="ECO:0000256" key="4">
    <source>
        <dbReference type="ARBA" id="ARBA00022827"/>
    </source>
</evidence>
<evidence type="ECO:0000259" key="9">
    <source>
        <dbReference type="Pfam" id="PF02771"/>
    </source>
</evidence>
<keyword evidence="5 6" id="KW-0560">Oxidoreductase</keyword>
<evidence type="ECO:0000256" key="5">
    <source>
        <dbReference type="ARBA" id="ARBA00023002"/>
    </source>
</evidence>
<dbReference type="InterPro" id="IPR013786">
    <property type="entry name" value="AcylCoA_DH/ox_N"/>
</dbReference>
<dbReference type="GO" id="GO:0016627">
    <property type="term" value="F:oxidoreductase activity, acting on the CH-CH group of donors"/>
    <property type="evidence" value="ECO:0007669"/>
    <property type="project" value="InterPro"/>
</dbReference>
<dbReference type="Pfam" id="PF00441">
    <property type="entry name" value="Acyl-CoA_dh_1"/>
    <property type="match status" value="1"/>
</dbReference>
<evidence type="ECO:0000256" key="3">
    <source>
        <dbReference type="ARBA" id="ARBA00022630"/>
    </source>
</evidence>
<dbReference type="Proteomes" id="UP000637002">
    <property type="component" value="Unassembled WGS sequence"/>
</dbReference>
<dbReference type="GO" id="GO:0005886">
    <property type="term" value="C:plasma membrane"/>
    <property type="evidence" value="ECO:0007669"/>
    <property type="project" value="TreeGrafter"/>
</dbReference>
<reference evidence="10" key="1">
    <citation type="journal article" date="2014" name="Int. J. Syst. Evol. Microbiol.">
        <title>Complete genome sequence of Corynebacterium casei LMG S-19264T (=DSM 44701T), isolated from a smear-ripened cheese.</title>
        <authorList>
            <consortium name="US DOE Joint Genome Institute (JGI-PGF)"/>
            <person name="Walter F."/>
            <person name="Albersmeier A."/>
            <person name="Kalinowski J."/>
            <person name="Ruckert C."/>
        </authorList>
    </citation>
    <scope>NUCLEOTIDE SEQUENCE</scope>
    <source>
        <strain evidence="10">CGMCC 1.12919</strain>
    </source>
</reference>
<keyword evidence="4 6" id="KW-0274">FAD</keyword>
<dbReference type="AlphaFoldDB" id="A0A916XIC5"/>
<evidence type="ECO:0000259" key="8">
    <source>
        <dbReference type="Pfam" id="PF02770"/>
    </source>
</evidence>
<evidence type="ECO:0000313" key="10">
    <source>
        <dbReference type="EMBL" id="GGC72627.1"/>
    </source>
</evidence>
<dbReference type="PANTHER" id="PTHR43292:SF3">
    <property type="entry name" value="ACYL-COA DEHYDROGENASE FADE29"/>
    <property type="match status" value="1"/>
</dbReference>
<dbReference type="Gene3D" id="1.10.540.10">
    <property type="entry name" value="Acyl-CoA dehydrogenase/oxidase, N-terminal domain"/>
    <property type="match status" value="1"/>
</dbReference>
<evidence type="ECO:0000313" key="11">
    <source>
        <dbReference type="Proteomes" id="UP000637002"/>
    </source>
</evidence>
<feature type="domain" description="Acyl-CoA dehydrogenase/oxidase N-terminal" evidence="9">
    <location>
        <begin position="7"/>
        <end position="117"/>
    </location>
</feature>
<dbReference type="InterPro" id="IPR006091">
    <property type="entry name" value="Acyl-CoA_Oxase/DH_mid-dom"/>
</dbReference>
<feature type="domain" description="Acyl-CoA oxidase/dehydrogenase middle" evidence="8">
    <location>
        <begin position="125"/>
        <end position="219"/>
    </location>
</feature>
<keyword evidence="3 6" id="KW-0285">Flavoprotein</keyword>
<evidence type="ECO:0000256" key="6">
    <source>
        <dbReference type="RuleBase" id="RU362125"/>
    </source>
</evidence>